<organism evidence="1 2">
    <name type="scientific">Oscillatoria acuminata PCC 6304</name>
    <dbReference type="NCBI Taxonomy" id="56110"/>
    <lineage>
        <taxon>Bacteria</taxon>
        <taxon>Bacillati</taxon>
        <taxon>Cyanobacteriota</taxon>
        <taxon>Cyanophyceae</taxon>
        <taxon>Oscillatoriophycideae</taxon>
        <taxon>Oscillatoriales</taxon>
        <taxon>Oscillatoriaceae</taxon>
        <taxon>Oscillatoria</taxon>
    </lineage>
</organism>
<gene>
    <name evidence="1" type="ORF">Oscil6304_6068</name>
</gene>
<accession>K9TSY4</accession>
<keyword evidence="2" id="KW-1185">Reference proteome</keyword>
<dbReference type="InParanoid" id="K9TSY4"/>
<reference evidence="1 2" key="1">
    <citation type="submission" date="2012-06" db="EMBL/GenBank/DDBJ databases">
        <title>Finished plasmid 2 of genome of Oscillatoria acuminata PCC 6304.</title>
        <authorList>
            <consortium name="US DOE Joint Genome Institute"/>
            <person name="Gugger M."/>
            <person name="Coursin T."/>
            <person name="Rippka R."/>
            <person name="Tandeau De Marsac N."/>
            <person name="Huntemann M."/>
            <person name="Wei C.-L."/>
            <person name="Han J."/>
            <person name="Detter J.C."/>
            <person name="Han C."/>
            <person name="Tapia R."/>
            <person name="Davenport K."/>
            <person name="Daligault H."/>
            <person name="Erkkila T."/>
            <person name="Gu W."/>
            <person name="Munk A.C.C."/>
            <person name="Teshima H."/>
            <person name="Xu Y."/>
            <person name="Chain P."/>
            <person name="Chen A."/>
            <person name="Krypides N."/>
            <person name="Mavromatis K."/>
            <person name="Markowitz V."/>
            <person name="Szeto E."/>
            <person name="Ivanova N."/>
            <person name="Mikhailova N."/>
            <person name="Ovchinnikova G."/>
            <person name="Pagani I."/>
            <person name="Pati A."/>
            <person name="Goodwin L."/>
            <person name="Peters L."/>
            <person name="Pitluck S."/>
            <person name="Woyke T."/>
            <person name="Kerfeld C."/>
        </authorList>
    </citation>
    <scope>NUCLEOTIDE SEQUENCE [LARGE SCALE GENOMIC DNA]</scope>
    <source>
        <strain evidence="1 2">PCC 6304</strain>
        <plasmid evidence="2">Plasmid pOSCIL6304.02</plasmid>
    </source>
</reference>
<evidence type="ECO:0000313" key="2">
    <source>
        <dbReference type="Proteomes" id="UP000010367"/>
    </source>
</evidence>
<dbReference type="Proteomes" id="UP000010367">
    <property type="component" value="Plasmid pOSCIL6304.02"/>
</dbReference>
<geneLocation type="plasmid" evidence="1 2">
    <name>pOSCIL6304.02</name>
</geneLocation>
<keyword evidence="1" id="KW-0614">Plasmid</keyword>
<evidence type="ECO:0000313" key="1">
    <source>
        <dbReference type="EMBL" id="AFY85523.1"/>
    </source>
</evidence>
<dbReference type="AlphaFoldDB" id="K9TSY4"/>
<name>K9TSY4_9CYAN</name>
<dbReference type="KEGG" id="oac:Oscil6304_6068"/>
<sequence>MSLVFHHQTPEISVKELKKNWENQPLLKPEQVKVGRKEIMTRQQREEFWRNSPLAERLGFTKEEK</sequence>
<protein>
    <submittedName>
        <fullName evidence="1">Uncharacterized protein</fullName>
    </submittedName>
</protein>
<proteinExistence type="predicted"/>
<dbReference type="RefSeq" id="WP_015152075.1">
    <property type="nucleotide sequence ID" value="NC_019694.1"/>
</dbReference>
<dbReference type="EMBL" id="CP003609">
    <property type="protein sequence ID" value="AFY85523.1"/>
    <property type="molecule type" value="Genomic_DNA"/>
</dbReference>
<dbReference type="HOGENOM" id="CLU_2845557_0_0_3"/>